<accession>A0ACA9PN59</accession>
<sequence>VSSCNSTNLSNYDKDRENPAIIESQKLSNLIKVQKNLKEFILWNCKMGILEIISSLVSTQNYSLRELSFHH</sequence>
<evidence type="ECO:0000313" key="2">
    <source>
        <dbReference type="Proteomes" id="UP000789860"/>
    </source>
</evidence>
<keyword evidence="2" id="KW-1185">Reference proteome</keyword>
<name>A0ACA9PN59_9GLOM</name>
<reference evidence="1" key="1">
    <citation type="submission" date="2021-06" db="EMBL/GenBank/DDBJ databases">
        <authorList>
            <person name="Kallberg Y."/>
            <person name="Tangrot J."/>
            <person name="Rosling A."/>
        </authorList>
    </citation>
    <scope>NUCLEOTIDE SEQUENCE</scope>
    <source>
        <strain evidence="1">AU212A</strain>
    </source>
</reference>
<dbReference type="Proteomes" id="UP000789860">
    <property type="component" value="Unassembled WGS sequence"/>
</dbReference>
<protein>
    <submittedName>
        <fullName evidence="1">5756_t:CDS:1</fullName>
    </submittedName>
</protein>
<organism evidence="1 2">
    <name type="scientific">Scutellospora calospora</name>
    <dbReference type="NCBI Taxonomy" id="85575"/>
    <lineage>
        <taxon>Eukaryota</taxon>
        <taxon>Fungi</taxon>
        <taxon>Fungi incertae sedis</taxon>
        <taxon>Mucoromycota</taxon>
        <taxon>Glomeromycotina</taxon>
        <taxon>Glomeromycetes</taxon>
        <taxon>Diversisporales</taxon>
        <taxon>Gigasporaceae</taxon>
        <taxon>Scutellospora</taxon>
    </lineage>
</organism>
<evidence type="ECO:0000313" key="1">
    <source>
        <dbReference type="EMBL" id="CAG8717882.1"/>
    </source>
</evidence>
<feature type="non-terminal residue" evidence="1">
    <location>
        <position position="1"/>
    </location>
</feature>
<feature type="non-terminal residue" evidence="1">
    <location>
        <position position="71"/>
    </location>
</feature>
<dbReference type="EMBL" id="CAJVPM010046107">
    <property type="protein sequence ID" value="CAG8717882.1"/>
    <property type="molecule type" value="Genomic_DNA"/>
</dbReference>
<gene>
    <name evidence="1" type="ORF">SCALOS_LOCUS11139</name>
</gene>
<comment type="caution">
    <text evidence="1">The sequence shown here is derived from an EMBL/GenBank/DDBJ whole genome shotgun (WGS) entry which is preliminary data.</text>
</comment>
<proteinExistence type="predicted"/>